<dbReference type="Proteomes" id="UP000694240">
    <property type="component" value="Chromosome 3"/>
</dbReference>
<evidence type="ECO:0000259" key="3">
    <source>
        <dbReference type="Pfam" id="PF08212"/>
    </source>
</evidence>
<gene>
    <name evidence="4" type="ORF">ISN45_At03g040160</name>
</gene>
<reference evidence="4 5" key="1">
    <citation type="submission" date="2020-12" db="EMBL/GenBank/DDBJ databases">
        <title>Concerted genomic and epigenomic changes stabilize Arabidopsis allopolyploids.</title>
        <authorList>
            <person name="Chen Z."/>
        </authorList>
    </citation>
    <scope>NUCLEOTIDE SEQUENCE [LARGE SCALE GENOMIC DNA]</scope>
    <source>
        <strain evidence="4">Allo738</strain>
        <tissue evidence="4">Leaf</tissue>
    </source>
</reference>
<feature type="region of interest" description="Disordered" evidence="2">
    <location>
        <begin position="1"/>
        <end position="27"/>
    </location>
</feature>
<dbReference type="AlphaFoldDB" id="A0A8T2EU69"/>
<dbReference type="PROSITE" id="PS00213">
    <property type="entry name" value="LIPOCALIN"/>
    <property type="match status" value="1"/>
</dbReference>
<organism evidence="4 5">
    <name type="scientific">Arabidopsis thaliana x Arabidopsis arenosa</name>
    <dbReference type="NCBI Taxonomy" id="1240361"/>
    <lineage>
        <taxon>Eukaryota</taxon>
        <taxon>Viridiplantae</taxon>
        <taxon>Streptophyta</taxon>
        <taxon>Embryophyta</taxon>
        <taxon>Tracheophyta</taxon>
        <taxon>Spermatophyta</taxon>
        <taxon>Magnoliopsida</taxon>
        <taxon>eudicotyledons</taxon>
        <taxon>Gunneridae</taxon>
        <taxon>Pentapetalae</taxon>
        <taxon>rosids</taxon>
        <taxon>malvids</taxon>
        <taxon>Brassicales</taxon>
        <taxon>Brassicaceae</taxon>
        <taxon>Camelineae</taxon>
        <taxon>Arabidopsis</taxon>
    </lineage>
</organism>
<dbReference type="InterPro" id="IPR022272">
    <property type="entry name" value="Lipocalin_CS"/>
</dbReference>
<evidence type="ECO:0000256" key="1">
    <source>
        <dbReference type="SAM" id="Coils"/>
    </source>
</evidence>
<proteinExistence type="predicted"/>
<dbReference type="GO" id="GO:0009507">
    <property type="term" value="C:chloroplast"/>
    <property type="evidence" value="ECO:0007669"/>
    <property type="project" value="TreeGrafter"/>
</dbReference>
<feature type="domain" description="Lipocalin/cytosolic fatty-acid binding" evidence="3">
    <location>
        <begin position="137"/>
        <end position="297"/>
    </location>
</feature>
<evidence type="ECO:0000313" key="5">
    <source>
        <dbReference type="Proteomes" id="UP000694240"/>
    </source>
</evidence>
<comment type="caution">
    <text evidence="4">The sequence shown here is derived from an EMBL/GenBank/DDBJ whole genome shotgun (WGS) entry which is preliminary data.</text>
</comment>
<name>A0A8T2EU69_9BRAS</name>
<protein>
    <submittedName>
        <fullName evidence="4">Lipocalin/cytosolic fatty-acid binding domain</fullName>
    </submittedName>
</protein>
<feature type="compositionally biased region" description="Low complexity" evidence="2">
    <location>
        <begin position="1"/>
        <end position="18"/>
    </location>
</feature>
<keyword evidence="5" id="KW-1185">Reference proteome</keyword>
<dbReference type="PANTHER" id="PTHR36764">
    <property type="entry name" value="TRNA (ILE)-LYSIDINE SYNTHASE"/>
    <property type="match status" value="1"/>
</dbReference>
<feature type="coiled-coil region" evidence="1">
    <location>
        <begin position="502"/>
        <end position="532"/>
    </location>
</feature>
<dbReference type="Pfam" id="PF08212">
    <property type="entry name" value="Lipocalin_2"/>
    <property type="match status" value="1"/>
</dbReference>
<dbReference type="EMBL" id="JAEFBK010000003">
    <property type="protein sequence ID" value="KAG7627695.1"/>
    <property type="molecule type" value="Genomic_DNA"/>
</dbReference>
<accession>A0A8T2EU69</accession>
<sequence length="669" mass="74144">MILLSSSISLSRPVSSQSFSPPAATSTRRSHSSVTVKCCCSSRRLLKNPELKCSLENLFEIQALRKCFVSGFAAILLLSQAGQGIALDLSSGYQNICQLGSAAAVGENKLTLPSDGDSESMMMMMMRGMTAKNFDPVRYSGRWFEVASLKRGFAGQGQEDCHCTQGVYTFDMKESAIRVDTFCVHGSPDGYITGIRGKVQCVGAEDLEKSETDLEKQEMIKEKCFLRFPTIPFIPKLPYDVIATDYDNYALVSGAKDKGFVQVYSRTPNPGPEFIAKYKNYLAQFGYDPEKIKDTPQDCEVTDAELAAMMSMPEQNVMQVEIPSPYDHGSRRQRRIRRTEETQKQKKMVAISMYRGNLHKVPDVPRRWIMPDRNLSFKDFKSLLHRRKKALSRLPLNPNLNLSVKTELVTDQENPILPSEANGSSGKQKLFEVKREEICGNRVKGDENNDRGFEGARSDGGDRPGRVTESKETDNVPHKYAAKEEETNEAAEKVPSETELKRKEVEERLQVLNAKKHNLVQVLKQILNAEEELKRRSYMQQQGTTVATRPSLPLHVDVSNDSGGNVGTHMEGGETDDAANHNNAQTRTLLRLCGASSSSESPLRRAAALSQHNMVPHTSRWSPLVGPSQPGPAVTVSASGTNYIASSPSPAGFGGTSVFRESRLQSPWN</sequence>
<evidence type="ECO:0000313" key="4">
    <source>
        <dbReference type="EMBL" id="KAG7627695.1"/>
    </source>
</evidence>
<dbReference type="InterPro" id="IPR000566">
    <property type="entry name" value="Lipocln_cytosolic_FA-bd_dom"/>
</dbReference>
<feature type="region of interest" description="Disordered" evidence="2">
    <location>
        <begin position="324"/>
        <end position="346"/>
    </location>
</feature>
<feature type="region of interest" description="Disordered" evidence="2">
    <location>
        <begin position="647"/>
        <end position="669"/>
    </location>
</feature>
<keyword evidence="1" id="KW-0175">Coiled coil</keyword>
<dbReference type="PANTHER" id="PTHR36764:SF1">
    <property type="entry name" value="TRNA (ILE)-LYSIDINE SYNTHASE"/>
    <property type="match status" value="1"/>
</dbReference>
<feature type="region of interest" description="Disordered" evidence="2">
    <location>
        <begin position="442"/>
        <end position="499"/>
    </location>
</feature>
<evidence type="ECO:0000256" key="2">
    <source>
        <dbReference type="SAM" id="MobiDB-lite"/>
    </source>
</evidence>